<evidence type="ECO:0000313" key="8">
    <source>
        <dbReference type="Proteomes" id="UP000004699"/>
    </source>
</evidence>
<dbReference type="eggNOG" id="COG1071">
    <property type="taxonomic scope" value="Bacteria"/>
</dbReference>
<dbReference type="PANTHER" id="PTHR42980">
    <property type="entry name" value="2-OXOISOVALERATE DEHYDROGENASE SUBUNIT BETA-RELATED"/>
    <property type="match status" value="1"/>
</dbReference>
<dbReference type="EC" id="1.2.4.4" evidence="3"/>
<dbReference type="Pfam" id="PF02780">
    <property type="entry name" value="Transketolase_C"/>
    <property type="match status" value="1"/>
</dbReference>
<dbReference type="GO" id="GO:0009083">
    <property type="term" value="P:branched-chain amino acid catabolic process"/>
    <property type="evidence" value="ECO:0007669"/>
    <property type="project" value="TreeGrafter"/>
</dbReference>
<dbReference type="GO" id="GO:0003863">
    <property type="term" value="F:branched-chain 2-oxo acid dehydrogenase activity"/>
    <property type="evidence" value="ECO:0007669"/>
    <property type="project" value="UniProtKB-EC"/>
</dbReference>
<dbReference type="EMBL" id="DS999411">
    <property type="protein sequence ID" value="EED34623.1"/>
    <property type="molecule type" value="Genomic_DNA"/>
</dbReference>
<dbReference type="InterPro" id="IPR033248">
    <property type="entry name" value="Transketolase_C"/>
</dbReference>
<accession>B8KY50</accession>
<keyword evidence="5" id="KW-0786">Thiamine pyrophosphate</keyword>
<dbReference type="InterPro" id="IPR001017">
    <property type="entry name" value="DH_E1"/>
</dbReference>
<dbReference type="GO" id="GO:0007584">
    <property type="term" value="P:response to nutrient"/>
    <property type="evidence" value="ECO:0007669"/>
    <property type="project" value="TreeGrafter"/>
</dbReference>
<dbReference type="InterPro" id="IPR009014">
    <property type="entry name" value="Transketo_C/PFOR_II"/>
</dbReference>
<keyword evidence="4" id="KW-0560">Oxidoreductase</keyword>
<dbReference type="InterPro" id="IPR005475">
    <property type="entry name" value="Transketolase-like_Pyr-bd"/>
</dbReference>
<dbReference type="RefSeq" id="WP_009019371.1">
    <property type="nucleotide sequence ID" value="NZ_DS999411.1"/>
</dbReference>
<name>B8KY50_9GAMM</name>
<evidence type="ECO:0000313" key="7">
    <source>
        <dbReference type="EMBL" id="EED34623.1"/>
    </source>
</evidence>
<evidence type="ECO:0000256" key="5">
    <source>
        <dbReference type="ARBA" id="ARBA00023052"/>
    </source>
</evidence>
<evidence type="ECO:0000256" key="1">
    <source>
        <dbReference type="ARBA" id="ARBA00001964"/>
    </source>
</evidence>
<dbReference type="SUPFAM" id="SSF52518">
    <property type="entry name" value="Thiamin diphosphate-binding fold (THDP-binding)"/>
    <property type="match status" value="2"/>
</dbReference>
<dbReference type="eggNOG" id="COG0022">
    <property type="taxonomic scope" value="Bacteria"/>
</dbReference>
<evidence type="ECO:0000256" key="3">
    <source>
        <dbReference type="ARBA" id="ARBA00012277"/>
    </source>
</evidence>
<dbReference type="PANTHER" id="PTHR42980:SF1">
    <property type="entry name" value="2-OXOISOVALERATE DEHYDROGENASE SUBUNIT BETA, MITOCHONDRIAL"/>
    <property type="match status" value="1"/>
</dbReference>
<dbReference type="SUPFAM" id="SSF52922">
    <property type="entry name" value="TK C-terminal domain-like"/>
    <property type="match status" value="1"/>
</dbReference>
<dbReference type="InterPro" id="IPR029061">
    <property type="entry name" value="THDP-binding"/>
</dbReference>
<gene>
    <name evidence="7" type="ORF">NOR51B_561</name>
</gene>
<evidence type="ECO:0000256" key="2">
    <source>
        <dbReference type="ARBA" id="ARBA00003906"/>
    </source>
</evidence>
<proteinExistence type="predicted"/>
<dbReference type="AlphaFoldDB" id="B8KY50"/>
<feature type="domain" description="Transketolase-like pyrimidine-binding" evidence="6">
    <location>
        <begin position="394"/>
        <end position="575"/>
    </location>
</feature>
<protein>
    <recommendedName>
        <fullName evidence="3">3-methyl-2-oxobutanoate dehydrogenase (2-methylpropanoyl-transferring)</fullName>
        <ecNumber evidence="3">1.2.4.4</ecNumber>
    </recommendedName>
</protein>
<evidence type="ECO:0000256" key="4">
    <source>
        <dbReference type="ARBA" id="ARBA00023002"/>
    </source>
</evidence>
<dbReference type="OrthoDB" id="9780894at2"/>
<comment type="cofactor">
    <cofactor evidence="1">
        <name>thiamine diphosphate</name>
        <dbReference type="ChEBI" id="CHEBI:58937"/>
    </cofactor>
</comment>
<dbReference type="HOGENOM" id="CLU_012907_2_1_6"/>
<dbReference type="Pfam" id="PF00676">
    <property type="entry name" value="E1_dh"/>
    <property type="match status" value="1"/>
</dbReference>
<evidence type="ECO:0000259" key="6">
    <source>
        <dbReference type="SMART" id="SM00861"/>
    </source>
</evidence>
<dbReference type="CDD" id="cd02000">
    <property type="entry name" value="TPP_E1_PDC_ADC_BCADC"/>
    <property type="match status" value="1"/>
</dbReference>
<comment type="function">
    <text evidence="2">E1 component of the 2-oxoglutarate dehydrogenase (OGDH) complex which catalyzes the decarboxylation of 2-oxoglutarate, the first step in the conversion of 2-oxoglutarate to succinyl-CoA and CO(2).</text>
</comment>
<reference evidence="8" key="1">
    <citation type="journal article" date="2013" name="BMC Microbiol.">
        <title>Taxonomy and evolution of bacteriochlorophyll a-containing members of the OM60/NOR5 clade of marine gammaproteobacteria: description of Luminiphilus syltensis gen. nov., sp. nov., reclassification of Haliea rubra as Pseudohaliea rubra gen. nov., comb. nov., and emendation of Chromatocurvus halotolerans.</title>
        <authorList>
            <person name="Spring S."/>
            <person name="Riedel T."/>
            <person name="Sproer C."/>
            <person name="Yan S."/>
            <person name="Harder J."/>
            <person name="Fuchs B.M."/>
        </authorList>
    </citation>
    <scope>NUCLEOTIDE SEQUENCE [LARGE SCALE GENOMIC DNA]</scope>
    <source>
        <strain evidence="8">NOR51-B</strain>
    </source>
</reference>
<dbReference type="Proteomes" id="UP000004699">
    <property type="component" value="Unassembled WGS sequence"/>
</dbReference>
<dbReference type="Gene3D" id="3.40.50.970">
    <property type="match status" value="2"/>
</dbReference>
<sequence>MSDANQLNDKLRRRMQAGDYAVGDVGRAGLTNAAAIGIFRAQCMSRHLDRIARNLQKNGKSFYTIGSSGHENMAAVAESLRDDDMAFLHYRDAAFQIRRAMRVPGSTPLQDMLLSFTCSSEDPISGGRHKVLGSRSLAIPPQTSTIASHLPKAVGAAYSIDMPRGVNRGLHPLRRDSIVACTFGDASANHSTAQGAINTAAWMGYRGLRLPILFVCEDNGIGISVPTPEGWIASSFQHRPGLRYFYADGLNAYDAYAVAREAVEHVREQRQPAFLHLSMVRLLGHAGSDPEISYRSSEDIASDEQQDPILHTARLIADRGILDGSALLAIYDQVGAQCEAIAAQAAVRPHLASATDVMRSIVPPRRAVAPASIVSPDERRKAFGREWNNIEQPQPMAKLLNWCLLDLLLEHQEIFLVGQDIGKKGGVYGVTQKLQQRFRAGRVMDSLLDEQSILGLAIGAAHNGFLPIPEIQFLAYIHNAEDQLRGEAATLSFFSNGQFTNPMVVRVAGLAYQRGFGGHFHNDNSLGVLRDIPGLIVACPSSGRDAVAMLRESVRLAREEQRIVVFLEPIALYNTRDLHEDGDNAWSSAYPEATYTAPFGEVAQRGNGPLAIVSYGNGYYLANQASRTLEREYGIDTCLIDLRWLAPLPVDSLIKAIGSSEHVLVVDECRRSGNVSEAIMAHLHEAGLQRIARLTAEDCFIPTGPAYAATLPSCAAIVETALALLGKES</sequence>
<keyword evidence="8" id="KW-1185">Reference proteome</keyword>
<dbReference type="Pfam" id="PF02779">
    <property type="entry name" value="Transket_pyr"/>
    <property type="match status" value="1"/>
</dbReference>
<dbReference type="STRING" id="565045.NOR51B_561"/>
<dbReference type="SMART" id="SM00861">
    <property type="entry name" value="Transket_pyr"/>
    <property type="match status" value="1"/>
</dbReference>
<organism evidence="7 8">
    <name type="scientific">Luminiphilus syltensis NOR5-1B</name>
    <dbReference type="NCBI Taxonomy" id="565045"/>
    <lineage>
        <taxon>Bacteria</taxon>
        <taxon>Pseudomonadati</taxon>
        <taxon>Pseudomonadota</taxon>
        <taxon>Gammaproteobacteria</taxon>
        <taxon>Cellvibrionales</taxon>
        <taxon>Halieaceae</taxon>
        <taxon>Luminiphilus</taxon>
    </lineage>
</organism>
<dbReference type="Gene3D" id="3.40.50.920">
    <property type="match status" value="1"/>
</dbReference>